<dbReference type="Pfam" id="PF00528">
    <property type="entry name" value="BPD_transp_1"/>
    <property type="match status" value="1"/>
</dbReference>
<dbReference type="RefSeq" id="WP_090605291.1">
    <property type="nucleotide sequence ID" value="NZ_FNZR01000003.1"/>
</dbReference>
<dbReference type="InterPro" id="IPR035906">
    <property type="entry name" value="MetI-like_sf"/>
</dbReference>
<dbReference type="EMBL" id="FNZR01000003">
    <property type="protein sequence ID" value="SEL15515.1"/>
    <property type="molecule type" value="Genomic_DNA"/>
</dbReference>
<name>A0A1H7MXR4_9SPHI</name>
<dbReference type="PROSITE" id="PS50928">
    <property type="entry name" value="ABC_TM1"/>
    <property type="match status" value="1"/>
</dbReference>
<keyword evidence="3 5" id="KW-1133">Transmembrane helix</keyword>
<comment type="subcellular location">
    <subcellularLocation>
        <location evidence="1 5">Cell membrane</location>
        <topology evidence="1 5">Multi-pass membrane protein</topology>
    </subcellularLocation>
</comment>
<evidence type="ECO:0000256" key="2">
    <source>
        <dbReference type="ARBA" id="ARBA00022692"/>
    </source>
</evidence>
<dbReference type="AlphaFoldDB" id="A0A1H7MXR4"/>
<feature type="transmembrane region" description="Helical" evidence="5">
    <location>
        <begin position="253"/>
        <end position="275"/>
    </location>
</feature>
<comment type="similarity">
    <text evidence="5">Belongs to the binding-protein-dependent transport system permease family.</text>
</comment>
<evidence type="ECO:0000256" key="3">
    <source>
        <dbReference type="ARBA" id="ARBA00022989"/>
    </source>
</evidence>
<dbReference type="SUPFAM" id="SSF161098">
    <property type="entry name" value="MetI-like"/>
    <property type="match status" value="1"/>
</dbReference>
<dbReference type="CDD" id="cd06261">
    <property type="entry name" value="TM_PBP2"/>
    <property type="match status" value="1"/>
</dbReference>
<gene>
    <name evidence="7" type="ORF">SAMN05421740_103669</name>
</gene>
<reference evidence="8" key="1">
    <citation type="submission" date="2016-10" db="EMBL/GenBank/DDBJ databases">
        <authorList>
            <person name="Varghese N."/>
            <person name="Submissions S."/>
        </authorList>
    </citation>
    <scope>NUCLEOTIDE SEQUENCE [LARGE SCALE GENOMIC DNA]</scope>
    <source>
        <strain evidence="8">Jip14</strain>
    </source>
</reference>
<dbReference type="STRING" id="332977.SAMN05421740_103669"/>
<dbReference type="Gene3D" id="1.10.3720.10">
    <property type="entry name" value="MetI-like"/>
    <property type="match status" value="1"/>
</dbReference>
<keyword evidence="8" id="KW-1185">Reference proteome</keyword>
<evidence type="ECO:0000259" key="6">
    <source>
        <dbReference type="PROSITE" id="PS50928"/>
    </source>
</evidence>
<evidence type="ECO:0000256" key="5">
    <source>
        <dbReference type="RuleBase" id="RU363032"/>
    </source>
</evidence>
<dbReference type="OrthoDB" id="9807065at2"/>
<evidence type="ECO:0000256" key="4">
    <source>
        <dbReference type="ARBA" id="ARBA00023136"/>
    </source>
</evidence>
<evidence type="ECO:0000256" key="1">
    <source>
        <dbReference type="ARBA" id="ARBA00004651"/>
    </source>
</evidence>
<feature type="transmembrane region" description="Helical" evidence="5">
    <location>
        <begin position="72"/>
        <end position="97"/>
    </location>
</feature>
<evidence type="ECO:0000313" key="8">
    <source>
        <dbReference type="Proteomes" id="UP000198916"/>
    </source>
</evidence>
<keyword evidence="2 5" id="KW-0812">Transmembrane</keyword>
<dbReference type="InterPro" id="IPR051408">
    <property type="entry name" value="Phosphate_transprt_permease"/>
</dbReference>
<feature type="transmembrane region" description="Helical" evidence="5">
    <location>
        <begin position="195"/>
        <end position="219"/>
    </location>
</feature>
<dbReference type="Proteomes" id="UP000198916">
    <property type="component" value="Unassembled WGS sequence"/>
</dbReference>
<dbReference type="InterPro" id="IPR000515">
    <property type="entry name" value="MetI-like"/>
</dbReference>
<proteinExistence type="inferred from homology"/>
<keyword evidence="5" id="KW-0813">Transport</keyword>
<sequence length="283" mass="30094">MNIKKRKAEEVVFKALMVSACVVVSSSLFLIVGTIVAKGLPYLSWDMVSKVPQGGFYIGKEGGVLNAIIGSLYLAGGATVLGLLLSIPISIYLNIYLKSGSPLSKSAKLAYDVLFGIPSIVYGAFAFSIMIWLGVRASLFGGIIAVTLLIIPILVRTLDEVITTVPKELKHAALSLGATRWEAAKVILRQIKPGIYTAILLAFGRGIGDVASVLFTAGFSDNIPKYIDEPAATLPLAIFFQLGSPIPEVQGRAYASALILTIIILAIVIVSHVLAAKQTKHKI</sequence>
<protein>
    <submittedName>
        <fullName evidence="7">Phosphate transport system permease protein</fullName>
    </submittedName>
</protein>
<organism evidence="7 8">
    <name type="scientific">Parapedobacter koreensis</name>
    <dbReference type="NCBI Taxonomy" id="332977"/>
    <lineage>
        <taxon>Bacteria</taxon>
        <taxon>Pseudomonadati</taxon>
        <taxon>Bacteroidota</taxon>
        <taxon>Sphingobacteriia</taxon>
        <taxon>Sphingobacteriales</taxon>
        <taxon>Sphingobacteriaceae</taxon>
        <taxon>Parapedobacter</taxon>
    </lineage>
</organism>
<dbReference type="GO" id="GO:0005886">
    <property type="term" value="C:plasma membrane"/>
    <property type="evidence" value="ECO:0007669"/>
    <property type="project" value="UniProtKB-SubCell"/>
</dbReference>
<dbReference type="PANTHER" id="PTHR42922:SF1">
    <property type="entry name" value="PHOSPHATE TRANSPORT SYSTEM PERMEASE PROTEIN PSTA"/>
    <property type="match status" value="1"/>
</dbReference>
<feature type="transmembrane region" description="Helical" evidence="5">
    <location>
        <begin position="12"/>
        <end position="37"/>
    </location>
</feature>
<feature type="transmembrane region" description="Helical" evidence="5">
    <location>
        <begin position="109"/>
        <end position="133"/>
    </location>
</feature>
<evidence type="ECO:0000313" key="7">
    <source>
        <dbReference type="EMBL" id="SEL15515.1"/>
    </source>
</evidence>
<dbReference type="PANTHER" id="PTHR42922">
    <property type="entry name" value="PHOSPHATE TRANSPORT SYSTEM PERMEASE PROTEIN PSTA"/>
    <property type="match status" value="1"/>
</dbReference>
<feature type="domain" description="ABC transmembrane type-1" evidence="6">
    <location>
        <begin position="68"/>
        <end position="271"/>
    </location>
</feature>
<dbReference type="GO" id="GO:0055085">
    <property type="term" value="P:transmembrane transport"/>
    <property type="evidence" value="ECO:0007669"/>
    <property type="project" value="InterPro"/>
</dbReference>
<feature type="transmembrane region" description="Helical" evidence="5">
    <location>
        <begin position="139"/>
        <end position="158"/>
    </location>
</feature>
<keyword evidence="4 5" id="KW-0472">Membrane</keyword>
<accession>A0A1H7MXR4</accession>